<comment type="subcellular location">
    <subcellularLocation>
        <location evidence="1">Periplasm</location>
    </subcellularLocation>
</comment>
<gene>
    <name evidence="9" type="ORF">A9C11_24655</name>
</gene>
<feature type="region of interest" description="Disordered" evidence="5">
    <location>
        <begin position="184"/>
        <end position="206"/>
    </location>
</feature>
<dbReference type="Gene3D" id="3.30.200.100">
    <property type="entry name" value="MucB/RseB, C-terminal domain"/>
    <property type="match status" value="1"/>
</dbReference>
<dbReference type="PIRSF" id="PIRSF005427">
    <property type="entry name" value="RseB"/>
    <property type="match status" value="1"/>
</dbReference>
<evidence type="ECO:0000259" key="7">
    <source>
        <dbReference type="Pfam" id="PF03888"/>
    </source>
</evidence>
<dbReference type="EMBL" id="CP015878">
    <property type="protein sequence ID" value="ANI16971.1"/>
    <property type="molecule type" value="Genomic_DNA"/>
</dbReference>
<dbReference type="Pfam" id="PF03888">
    <property type="entry name" value="MucB_RseB"/>
    <property type="match status" value="1"/>
</dbReference>
<dbReference type="Gene3D" id="2.50.20.10">
    <property type="entry name" value="Lipoprotein localisation LolA/LolB/LppX"/>
    <property type="match status" value="1"/>
</dbReference>
<dbReference type="PANTHER" id="PTHR38782">
    <property type="match status" value="1"/>
</dbReference>
<dbReference type="GO" id="GO:0030288">
    <property type="term" value="C:outer membrane-bounded periplasmic space"/>
    <property type="evidence" value="ECO:0007669"/>
    <property type="project" value="TreeGrafter"/>
</dbReference>
<dbReference type="InterPro" id="IPR038484">
    <property type="entry name" value="MucB/RseB_C_sf"/>
</dbReference>
<reference evidence="9 10" key="1">
    <citation type="submission" date="2016-05" db="EMBL/GenBank/DDBJ databases">
        <title>Genome Sequence of Pseudomonas citronellolis Strain SJTE-3, an Estrogens and Persistent Organic Pollutants degradation strain.</title>
        <authorList>
            <person name="Liang R."/>
        </authorList>
    </citation>
    <scope>NUCLEOTIDE SEQUENCE [LARGE SCALE GENOMIC DNA]</scope>
    <source>
        <strain evidence="9 10">SJTE-3</strain>
    </source>
</reference>
<proteinExistence type="inferred from homology"/>
<dbReference type="PANTHER" id="PTHR38782:SF1">
    <property type="entry name" value="SIGMA-E FACTOR REGULATORY PROTEIN RSEB"/>
    <property type="match status" value="1"/>
</dbReference>
<evidence type="ECO:0000313" key="9">
    <source>
        <dbReference type="EMBL" id="ANI16971.1"/>
    </source>
</evidence>
<feature type="signal peptide" evidence="6">
    <location>
        <begin position="1"/>
        <end position="20"/>
    </location>
</feature>
<keyword evidence="3 6" id="KW-0732">Signal</keyword>
<feature type="chain" id="PRO_5008391769" evidence="6">
    <location>
        <begin position="21"/>
        <end position="318"/>
    </location>
</feature>
<protein>
    <submittedName>
        <fullName evidence="9">RNA polymerase subunit sigma</fullName>
    </submittedName>
</protein>
<feature type="domain" description="MucB/RseB C-terminal" evidence="8">
    <location>
        <begin position="209"/>
        <end position="307"/>
    </location>
</feature>
<dbReference type="GO" id="GO:0032885">
    <property type="term" value="P:regulation of polysaccharide biosynthetic process"/>
    <property type="evidence" value="ECO:0007669"/>
    <property type="project" value="TreeGrafter"/>
</dbReference>
<evidence type="ECO:0000256" key="3">
    <source>
        <dbReference type="ARBA" id="ARBA00022729"/>
    </source>
</evidence>
<dbReference type="InterPro" id="IPR033434">
    <property type="entry name" value="MucB/RseB_N"/>
</dbReference>
<keyword evidence="4" id="KW-0574">Periplasm</keyword>
<accession>A0A1A9KHR9</accession>
<feature type="domain" description="MucB/RseB N-terminal" evidence="7">
    <location>
        <begin position="22"/>
        <end position="184"/>
    </location>
</feature>
<dbReference type="Pfam" id="PF17188">
    <property type="entry name" value="MucB_RseB_C"/>
    <property type="match status" value="1"/>
</dbReference>
<sequence>MRATFLLFFLGGLLAMPVQAADVQAWVKRLTEGQQRQSFQGTFVYERNGIFSTHEVWRLVEPDGSVREHWLQLDGPRQEVVKRDGVTQCIAGGMAGQLGAGQLWPVRKLVSDDLASWYDIRMVGQSRIAGRAATVIGLIPRDQYRYGFELHLDQETGLPLKSLLLNDKGQPLERLQFTQFSTAAPDDSGLQPSEACQAVPAGKPDAPVASNWRSEWVPPGFTLNNTYERRSPVSDDRVVSMDYGDGLARFSIFIEPLHGARIDDARTQLGPTSVVSKRLNTEDGGMMVTVVGEIPTGTAERIAMSVRPQASAQGAAAQ</sequence>
<evidence type="ECO:0000256" key="2">
    <source>
        <dbReference type="ARBA" id="ARBA00008150"/>
    </source>
</evidence>
<dbReference type="CDD" id="cd16327">
    <property type="entry name" value="RseB"/>
    <property type="match status" value="1"/>
</dbReference>
<comment type="similarity">
    <text evidence="2">Belongs to the RseB family.</text>
</comment>
<evidence type="ECO:0000313" key="10">
    <source>
        <dbReference type="Proteomes" id="UP000077748"/>
    </source>
</evidence>
<evidence type="ECO:0000256" key="5">
    <source>
        <dbReference type="SAM" id="MobiDB-lite"/>
    </source>
</evidence>
<name>A0A1A9KHR9_9PSED</name>
<dbReference type="InterPro" id="IPR033436">
    <property type="entry name" value="MucB/RseB_C"/>
</dbReference>
<dbReference type="GO" id="GO:0045152">
    <property type="term" value="F:antisigma factor binding"/>
    <property type="evidence" value="ECO:0007669"/>
    <property type="project" value="TreeGrafter"/>
</dbReference>
<evidence type="ECO:0000259" key="8">
    <source>
        <dbReference type="Pfam" id="PF17188"/>
    </source>
</evidence>
<evidence type="ECO:0000256" key="1">
    <source>
        <dbReference type="ARBA" id="ARBA00004418"/>
    </source>
</evidence>
<dbReference type="RefSeq" id="WP_064584155.1">
    <property type="nucleotide sequence ID" value="NZ_CP015878.1"/>
</dbReference>
<dbReference type="Proteomes" id="UP000077748">
    <property type="component" value="Chromosome"/>
</dbReference>
<evidence type="ECO:0000256" key="4">
    <source>
        <dbReference type="ARBA" id="ARBA00022764"/>
    </source>
</evidence>
<dbReference type="AlphaFoldDB" id="A0A1A9KHR9"/>
<dbReference type="InterPro" id="IPR005588">
    <property type="entry name" value="MucB_RseB"/>
</dbReference>
<organism evidence="9 10">
    <name type="scientific">Pseudomonas citronellolis</name>
    <dbReference type="NCBI Taxonomy" id="53408"/>
    <lineage>
        <taxon>Bacteria</taxon>
        <taxon>Pseudomonadati</taxon>
        <taxon>Pseudomonadota</taxon>
        <taxon>Gammaproteobacteria</taxon>
        <taxon>Pseudomonadales</taxon>
        <taxon>Pseudomonadaceae</taxon>
        <taxon>Pseudomonas</taxon>
    </lineage>
</organism>
<evidence type="ECO:0000256" key="6">
    <source>
        <dbReference type="SAM" id="SignalP"/>
    </source>
</evidence>